<dbReference type="Proteomes" id="UP001228905">
    <property type="component" value="Unassembled WGS sequence"/>
</dbReference>
<proteinExistence type="predicted"/>
<name>A0ABU0IKH0_9CAUL</name>
<evidence type="ECO:0000313" key="2">
    <source>
        <dbReference type="Proteomes" id="UP001228905"/>
    </source>
</evidence>
<dbReference type="RefSeq" id="WP_307344841.1">
    <property type="nucleotide sequence ID" value="NZ_JAUSVS010000001.1"/>
</dbReference>
<dbReference type="EMBL" id="JAUSVS010000001">
    <property type="protein sequence ID" value="MDQ0462487.1"/>
    <property type="molecule type" value="Genomic_DNA"/>
</dbReference>
<comment type="caution">
    <text evidence="1">The sequence shown here is derived from an EMBL/GenBank/DDBJ whole genome shotgun (WGS) entry which is preliminary data.</text>
</comment>
<keyword evidence="2" id="KW-1185">Reference proteome</keyword>
<dbReference type="NCBIfam" id="TIGR04220">
    <property type="entry name" value="patB_acyB_mcaB"/>
    <property type="match status" value="1"/>
</dbReference>
<dbReference type="InterPro" id="IPR026473">
    <property type="entry name" value="PatB_AcyB_McaB"/>
</dbReference>
<organism evidence="1 2">
    <name type="scientific">Caulobacter ginsengisoli</name>
    <dbReference type="NCBI Taxonomy" id="400775"/>
    <lineage>
        <taxon>Bacteria</taxon>
        <taxon>Pseudomonadati</taxon>
        <taxon>Pseudomonadota</taxon>
        <taxon>Alphaproteobacteria</taxon>
        <taxon>Caulobacterales</taxon>
        <taxon>Caulobacteraceae</taxon>
        <taxon>Caulobacter</taxon>
    </lineage>
</organism>
<protein>
    <submittedName>
        <fullName evidence="1">Cyanobactin biosynthesis protein (PatB/AcyB/McaB family)</fullName>
    </submittedName>
</protein>
<reference evidence="1 2" key="1">
    <citation type="submission" date="2023-07" db="EMBL/GenBank/DDBJ databases">
        <title>Genomic Encyclopedia of Type Strains, Phase IV (KMG-IV): sequencing the most valuable type-strain genomes for metagenomic binning, comparative biology and taxonomic classification.</title>
        <authorList>
            <person name="Goeker M."/>
        </authorList>
    </citation>
    <scope>NUCLEOTIDE SEQUENCE [LARGE SCALE GENOMIC DNA]</scope>
    <source>
        <strain evidence="1 2">DSM 18695</strain>
    </source>
</reference>
<evidence type="ECO:0000313" key="1">
    <source>
        <dbReference type="EMBL" id="MDQ0462487.1"/>
    </source>
</evidence>
<accession>A0ABU0IKH0</accession>
<gene>
    <name evidence="1" type="ORF">QO010_000235</name>
</gene>
<sequence>MLPPFTPPIRRPEVVHPFLTVSLTNGETVHILDRLFDLVHGMNYNDPQRFISHGYDRLKTQQLGGRR</sequence>